<name>A0ABD0LC56_9CAEN</name>
<evidence type="ECO:0000313" key="2">
    <source>
        <dbReference type="Proteomes" id="UP001519460"/>
    </source>
</evidence>
<comment type="caution">
    <text evidence="1">The sequence shown here is derived from an EMBL/GenBank/DDBJ whole genome shotgun (WGS) entry which is preliminary data.</text>
</comment>
<organism evidence="1 2">
    <name type="scientific">Batillaria attramentaria</name>
    <dbReference type="NCBI Taxonomy" id="370345"/>
    <lineage>
        <taxon>Eukaryota</taxon>
        <taxon>Metazoa</taxon>
        <taxon>Spiralia</taxon>
        <taxon>Lophotrochozoa</taxon>
        <taxon>Mollusca</taxon>
        <taxon>Gastropoda</taxon>
        <taxon>Caenogastropoda</taxon>
        <taxon>Sorbeoconcha</taxon>
        <taxon>Cerithioidea</taxon>
        <taxon>Batillariidae</taxon>
        <taxon>Batillaria</taxon>
    </lineage>
</organism>
<proteinExistence type="predicted"/>
<evidence type="ECO:0008006" key="3">
    <source>
        <dbReference type="Google" id="ProtNLM"/>
    </source>
</evidence>
<evidence type="ECO:0000313" key="1">
    <source>
        <dbReference type="EMBL" id="KAK7496873.1"/>
    </source>
</evidence>
<reference evidence="1 2" key="1">
    <citation type="journal article" date="2023" name="Sci. Data">
        <title>Genome assembly of the Korean intertidal mud-creeper Batillaria attramentaria.</title>
        <authorList>
            <person name="Patra A.K."/>
            <person name="Ho P.T."/>
            <person name="Jun S."/>
            <person name="Lee S.J."/>
            <person name="Kim Y."/>
            <person name="Won Y.J."/>
        </authorList>
    </citation>
    <scope>NUCLEOTIDE SEQUENCE [LARGE SCALE GENOMIC DNA]</scope>
    <source>
        <strain evidence="1">Wonlab-2016</strain>
    </source>
</reference>
<sequence length="69" mass="7396">MRPITNVYAALSVGLMLSADSETNVTRKKTEGVVEGVGAEGERRERPPTIVQTVRHSGWEGGAGKMNGR</sequence>
<dbReference type="EMBL" id="JACVVK020000063">
    <property type="protein sequence ID" value="KAK7496873.1"/>
    <property type="molecule type" value="Genomic_DNA"/>
</dbReference>
<dbReference type="Proteomes" id="UP001519460">
    <property type="component" value="Unassembled WGS sequence"/>
</dbReference>
<gene>
    <name evidence="1" type="ORF">BaRGS_00011853</name>
</gene>
<dbReference type="AlphaFoldDB" id="A0ABD0LC56"/>
<protein>
    <recommendedName>
        <fullName evidence="3">Secreted protein</fullName>
    </recommendedName>
</protein>
<accession>A0ABD0LC56</accession>
<keyword evidence="2" id="KW-1185">Reference proteome</keyword>